<feature type="region of interest" description="Disordered" evidence="3">
    <location>
        <begin position="55"/>
        <end position="118"/>
    </location>
</feature>
<comment type="subcellular location">
    <subcellularLocation>
        <location evidence="1">Nucleus</location>
    </subcellularLocation>
</comment>
<protein>
    <recommendedName>
        <fullName evidence="6">Oxidative stress 3</fullName>
    </recommendedName>
</protein>
<feature type="region of interest" description="Disordered" evidence="3">
    <location>
        <begin position="205"/>
        <end position="241"/>
    </location>
</feature>
<feature type="compositionally biased region" description="Low complexity" evidence="3">
    <location>
        <begin position="205"/>
        <end position="221"/>
    </location>
</feature>
<dbReference type="AlphaFoldDB" id="A0AA39SQQ8"/>
<keyword evidence="2" id="KW-0539">Nucleus</keyword>
<dbReference type="PANTHER" id="PTHR33172:SF104">
    <property type="entry name" value="OS02G0227100 PROTEIN"/>
    <property type="match status" value="1"/>
</dbReference>
<evidence type="ECO:0000256" key="2">
    <source>
        <dbReference type="ARBA" id="ARBA00023242"/>
    </source>
</evidence>
<evidence type="ECO:0000256" key="1">
    <source>
        <dbReference type="ARBA" id="ARBA00004123"/>
    </source>
</evidence>
<keyword evidence="5" id="KW-1185">Reference proteome</keyword>
<evidence type="ECO:0000256" key="3">
    <source>
        <dbReference type="SAM" id="MobiDB-lite"/>
    </source>
</evidence>
<feature type="compositionally biased region" description="Low complexity" evidence="3">
    <location>
        <begin position="103"/>
        <end position="116"/>
    </location>
</feature>
<dbReference type="EMBL" id="JAUESC010000004">
    <property type="protein sequence ID" value="KAK0595118.1"/>
    <property type="molecule type" value="Genomic_DNA"/>
</dbReference>
<dbReference type="GO" id="GO:0005634">
    <property type="term" value="C:nucleus"/>
    <property type="evidence" value="ECO:0007669"/>
    <property type="project" value="UniProtKB-SubCell"/>
</dbReference>
<dbReference type="Proteomes" id="UP001168877">
    <property type="component" value="Unassembled WGS sequence"/>
</dbReference>
<accession>A0AA39SQQ8</accession>
<evidence type="ECO:0000313" key="5">
    <source>
        <dbReference type="Proteomes" id="UP001168877"/>
    </source>
</evidence>
<gene>
    <name evidence="4" type="ORF">LWI29_003745</name>
</gene>
<feature type="compositionally biased region" description="Low complexity" evidence="3">
    <location>
        <begin position="62"/>
        <end position="95"/>
    </location>
</feature>
<sequence>MGEGDHHQKQMLHQGPCMVADLPQEHKNNHKQYSKHGEDQEDQWMMIMEDDHHFTCNKNKKNNNIPSSTSSFEDTSSSSNGSLSLSTSISSSSNLIDEDDDASSSSTSSSSSSSKSNGPLYELSELMSQLPIKRGLSNYFQGKSQSFTCLSRVMSIEDLAKKETPYGKKMMKSNCKSYGGGLNAYKSYNLLPKATIAKKQVSRASSTSFSSFPAGSKSKSTFLGSSTGPPPVPVQKHFSSE</sequence>
<feature type="region of interest" description="Disordered" evidence="3">
    <location>
        <begin position="1"/>
        <end position="43"/>
    </location>
</feature>
<name>A0AA39SQQ8_ACESA</name>
<dbReference type="PANTHER" id="PTHR33172">
    <property type="entry name" value="OS08G0516900 PROTEIN"/>
    <property type="match status" value="1"/>
</dbReference>
<reference evidence="4" key="2">
    <citation type="submission" date="2023-06" db="EMBL/GenBank/DDBJ databases">
        <authorList>
            <person name="Swenson N.G."/>
            <person name="Wegrzyn J.L."/>
            <person name="Mcevoy S.L."/>
        </authorList>
    </citation>
    <scope>NUCLEOTIDE SEQUENCE</scope>
    <source>
        <strain evidence="4">NS2018</strain>
        <tissue evidence="4">Leaf</tissue>
    </source>
</reference>
<evidence type="ECO:0008006" key="6">
    <source>
        <dbReference type="Google" id="ProtNLM"/>
    </source>
</evidence>
<comment type="caution">
    <text evidence="4">The sequence shown here is derived from an EMBL/GenBank/DDBJ whole genome shotgun (WGS) entry which is preliminary data.</text>
</comment>
<reference evidence="4" key="1">
    <citation type="journal article" date="2022" name="Plant J.">
        <title>Strategies of tolerance reflected in two North American maple genomes.</title>
        <authorList>
            <person name="McEvoy S.L."/>
            <person name="Sezen U.U."/>
            <person name="Trouern-Trend A."/>
            <person name="McMahon S.M."/>
            <person name="Schaberg P.G."/>
            <person name="Yang J."/>
            <person name="Wegrzyn J.L."/>
            <person name="Swenson N.G."/>
        </authorList>
    </citation>
    <scope>NUCLEOTIDE SEQUENCE</scope>
    <source>
        <strain evidence="4">NS2018</strain>
    </source>
</reference>
<evidence type="ECO:0000313" key="4">
    <source>
        <dbReference type="EMBL" id="KAK0595118.1"/>
    </source>
</evidence>
<proteinExistence type="predicted"/>
<organism evidence="4 5">
    <name type="scientific">Acer saccharum</name>
    <name type="common">Sugar maple</name>
    <dbReference type="NCBI Taxonomy" id="4024"/>
    <lineage>
        <taxon>Eukaryota</taxon>
        <taxon>Viridiplantae</taxon>
        <taxon>Streptophyta</taxon>
        <taxon>Embryophyta</taxon>
        <taxon>Tracheophyta</taxon>
        <taxon>Spermatophyta</taxon>
        <taxon>Magnoliopsida</taxon>
        <taxon>eudicotyledons</taxon>
        <taxon>Gunneridae</taxon>
        <taxon>Pentapetalae</taxon>
        <taxon>rosids</taxon>
        <taxon>malvids</taxon>
        <taxon>Sapindales</taxon>
        <taxon>Sapindaceae</taxon>
        <taxon>Hippocastanoideae</taxon>
        <taxon>Acereae</taxon>
        <taxon>Acer</taxon>
    </lineage>
</organism>
<dbReference type="GO" id="GO:0006950">
    <property type="term" value="P:response to stress"/>
    <property type="evidence" value="ECO:0007669"/>
    <property type="project" value="UniProtKB-ARBA"/>
</dbReference>
<dbReference type="InterPro" id="IPR051992">
    <property type="entry name" value="OxStress_Response_Reg"/>
</dbReference>